<keyword evidence="2" id="KW-1185">Reference proteome</keyword>
<dbReference type="RefSeq" id="WP_413778643.1">
    <property type="nucleotide sequence ID" value="NZ_JAUOZS010000001.1"/>
</dbReference>
<reference evidence="1 2" key="1">
    <citation type="submission" date="2023-07" db="EMBL/GenBank/DDBJ databases">
        <title>The novel representative of Negativicutes class, Anaeroselena agilis gen. nov. sp. nov.</title>
        <authorList>
            <person name="Prokofeva M.I."/>
            <person name="Elcheninov A.G."/>
            <person name="Klyukina A."/>
            <person name="Kublanov I.V."/>
            <person name="Frolov E.N."/>
            <person name="Podosokorskaya O.A."/>
        </authorList>
    </citation>
    <scope>NUCLEOTIDE SEQUENCE [LARGE SCALE GENOMIC DNA]</scope>
    <source>
        <strain evidence="1 2">4137-cl</strain>
    </source>
</reference>
<evidence type="ECO:0000313" key="2">
    <source>
        <dbReference type="Proteomes" id="UP001254848"/>
    </source>
</evidence>
<comment type="caution">
    <text evidence="1">The sequence shown here is derived from an EMBL/GenBank/DDBJ whole genome shotgun (WGS) entry which is preliminary data.</text>
</comment>
<accession>A0ABU3NTE3</accession>
<sequence length="133" mass="14813">MIEQRCWYIVGAGGKVVSVANSPVNSADMNERGFTVVESRFYEPDLNIIQKIENGIPALKPVVTIKATKVSENVANLSANSDTYTGHMDIEVYGMAITLRMGEIVEMEYVEGYPLGLTFLAEDIHIRYEMEGF</sequence>
<organism evidence="1 2">
    <name type="scientific">Anaeroselena agilis</name>
    <dbReference type="NCBI Taxonomy" id="3063788"/>
    <lineage>
        <taxon>Bacteria</taxon>
        <taxon>Bacillati</taxon>
        <taxon>Bacillota</taxon>
        <taxon>Negativicutes</taxon>
        <taxon>Acetonemataceae</taxon>
        <taxon>Anaeroselena</taxon>
    </lineage>
</organism>
<proteinExistence type="predicted"/>
<gene>
    <name evidence="1" type="ORF">Q4T40_02380</name>
</gene>
<dbReference type="Proteomes" id="UP001254848">
    <property type="component" value="Unassembled WGS sequence"/>
</dbReference>
<dbReference type="EMBL" id="JAUOZS010000001">
    <property type="protein sequence ID" value="MDT8900083.1"/>
    <property type="molecule type" value="Genomic_DNA"/>
</dbReference>
<name>A0ABU3NTE3_9FIRM</name>
<protein>
    <submittedName>
        <fullName evidence="1">Uncharacterized protein</fullName>
    </submittedName>
</protein>
<evidence type="ECO:0000313" key="1">
    <source>
        <dbReference type="EMBL" id="MDT8900083.1"/>
    </source>
</evidence>